<dbReference type="Gene3D" id="3.90.1580.10">
    <property type="entry name" value="paralog of FGE (formylglycine-generating enzyme)"/>
    <property type="match status" value="1"/>
</dbReference>
<dbReference type="OrthoDB" id="659at2759"/>
<accession>A0A8H4RSV0</accession>
<feature type="domain" description="Sulfatase-modifying factor enzyme-like" evidence="1">
    <location>
        <begin position="300"/>
        <end position="541"/>
    </location>
</feature>
<evidence type="ECO:0000313" key="3">
    <source>
        <dbReference type="Proteomes" id="UP000566819"/>
    </source>
</evidence>
<dbReference type="SUPFAM" id="SSF56436">
    <property type="entry name" value="C-type lectin-like"/>
    <property type="match status" value="1"/>
</dbReference>
<dbReference type="PANTHER" id="PTHR23150">
    <property type="entry name" value="SULFATASE MODIFYING FACTOR 1, 2"/>
    <property type="match status" value="1"/>
</dbReference>
<sequence length="545" mass="60254">MLRDDTLPKLVGSATKPYLLIILDTIEKAGDEGSLLLTEILVLVKDFENIKLLLLGETSRIKHWVLPSDVVRHDLLPLLEIQRRQAVSILMGVAPSKVTIGIGKAAAIPAYFAMALEARHSGDQAEELLDELLVVVAPEKDASDRITAQAFERLGDKSLHAAQTKLPSPIQIANPTLFVCSAIQRLLAALHLVSLPVETAMALFHSNPLEMEPILRSLLVRLSTAGKSADLIEGLIRGSGTNAQLGALLISDFITESSKLRKQISGQMLAIIEESNLPVLQREKAGCVLSRLGDSRDLTALATVPAGEFILGDNIYPNSQPPEKISLEGFRIGIYPVVNRDFSLFVRETGRDWQSPDGFVPEKQNAPATDLNWFDAMAYCAWLTRRWRLNGKINPNEHVRLPTEPEWERSSRGDQNSSGNGELIYPWGTRWQDDTANYEELGMNARCSVGLFPKGRSPYGCYDMVGQVWEWCTTLWGEEMTTPSFRYPWADDGREALDAPGEIRRVLRGGCFSSGRLKVCCTYRGSLEPAGFWRGNGFRIVVASG</sequence>
<dbReference type="GO" id="GO:0120147">
    <property type="term" value="F:formylglycine-generating oxidase activity"/>
    <property type="evidence" value="ECO:0007669"/>
    <property type="project" value="TreeGrafter"/>
</dbReference>
<dbReference type="InterPro" id="IPR016187">
    <property type="entry name" value="CTDL_fold"/>
</dbReference>
<reference evidence="2 3" key="1">
    <citation type="submission" date="2020-03" db="EMBL/GenBank/DDBJ databases">
        <title>Draft Genome Sequence of Cudoniella acicularis.</title>
        <authorList>
            <person name="Buettner E."/>
            <person name="Kellner H."/>
        </authorList>
    </citation>
    <scope>NUCLEOTIDE SEQUENCE [LARGE SCALE GENOMIC DNA]</scope>
    <source>
        <strain evidence="2 3">DSM 108380</strain>
    </source>
</reference>
<dbReference type="InterPro" id="IPR005532">
    <property type="entry name" value="SUMF_dom"/>
</dbReference>
<dbReference type="InterPro" id="IPR042095">
    <property type="entry name" value="SUMF_sf"/>
</dbReference>
<evidence type="ECO:0000259" key="1">
    <source>
        <dbReference type="Pfam" id="PF03781"/>
    </source>
</evidence>
<proteinExistence type="predicted"/>
<evidence type="ECO:0000313" key="2">
    <source>
        <dbReference type="EMBL" id="KAF4635402.1"/>
    </source>
</evidence>
<dbReference type="InterPro" id="IPR051043">
    <property type="entry name" value="Sulfatase_Mod_Factor_Kinase"/>
</dbReference>
<dbReference type="PANTHER" id="PTHR23150:SF19">
    <property type="entry name" value="FORMYLGLYCINE-GENERATING ENZYME"/>
    <property type="match status" value="1"/>
</dbReference>
<protein>
    <recommendedName>
        <fullName evidence="1">Sulfatase-modifying factor enzyme-like domain-containing protein</fullName>
    </recommendedName>
</protein>
<dbReference type="EMBL" id="JAAMPI010000121">
    <property type="protein sequence ID" value="KAF4635402.1"/>
    <property type="molecule type" value="Genomic_DNA"/>
</dbReference>
<dbReference type="Pfam" id="PF03781">
    <property type="entry name" value="FGE-sulfatase"/>
    <property type="match status" value="1"/>
</dbReference>
<dbReference type="Proteomes" id="UP000566819">
    <property type="component" value="Unassembled WGS sequence"/>
</dbReference>
<dbReference type="AlphaFoldDB" id="A0A8H4RSV0"/>
<gene>
    <name evidence="2" type="ORF">G7Y89_g2697</name>
</gene>
<name>A0A8H4RSV0_9HELO</name>
<organism evidence="2 3">
    <name type="scientific">Cudoniella acicularis</name>
    <dbReference type="NCBI Taxonomy" id="354080"/>
    <lineage>
        <taxon>Eukaryota</taxon>
        <taxon>Fungi</taxon>
        <taxon>Dikarya</taxon>
        <taxon>Ascomycota</taxon>
        <taxon>Pezizomycotina</taxon>
        <taxon>Leotiomycetes</taxon>
        <taxon>Helotiales</taxon>
        <taxon>Tricladiaceae</taxon>
        <taxon>Cudoniella</taxon>
    </lineage>
</organism>
<comment type="caution">
    <text evidence="2">The sequence shown here is derived from an EMBL/GenBank/DDBJ whole genome shotgun (WGS) entry which is preliminary data.</text>
</comment>
<keyword evidence="3" id="KW-1185">Reference proteome</keyword>